<evidence type="ECO:0000256" key="9">
    <source>
        <dbReference type="PIRSR" id="PIRSR634016-3"/>
    </source>
</evidence>
<dbReference type="GO" id="GO:0043171">
    <property type="term" value="P:peptide catabolic process"/>
    <property type="evidence" value="ECO:0007669"/>
    <property type="project" value="TreeGrafter"/>
</dbReference>
<evidence type="ECO:0000256" key="8">
    <source>
        <dbReference type="PIRSR" id="PIRSR634016-1"/>
    </source>
</evidence>
<organism evidence="13 14">
    <name type="scientific">Acanthamoeba castellanii (strain ATCC 30010 / Neff)</name>
    <dbReference type="NCBI Taxonomy" id="1257118"/>
    <lineage>
        <taxon>Eukaryota</taxon>
        <taxon>Amoebozoa</taxon>
        <taxon>Discosea</taxon>
        <taxon>Longamoebia</taxon>
        <taxon>Centramoebida</taxon>
        <taxon>Acanthamoebidae</taxon>
        <taxon>Acanthamoeba</taxon>
    </lineage>
</organism>
<dbReference type="GO" id="GO:0008270">
    <property type="term" value="F:zinc ion binding"/>
    <property type="evidence" value="ECO:0007669"/>
    <property type="project" value="InterPro"/>
</dbReference>
<dbReference type="GO" id="GO:0005615">
    <property type="term" value="C:extracellular space"/>
    <property type="evidence" value="ECO:0007669"/>
    <property type="project" value="TreeGrafter"/>
</dbReference>
<comment type="cofactor">
    <cofactor evidence="9">
        <name>Zn(2+)</name>
        <dbReference type="ChEBI" id="CHEBI:29105"/>
    </cofactor>
    <text evidence="9">Binds 1 zinc ion per subunit.</text>
</comment>
<keyword evidence="2 13" id="KW-0031">Aminopeptidase</keyword>
<evidence type="ECO:0000256" key="4">
    <source>
        <dbReference type="ARBA" id="ARBA00022723"/>
    </source>
</evidence>
<dbReference type="MEROPS" id="M01.010"/>
<proteinExistence type="inferred from homology"/>
<dbReference type="InterPro" id="IPR027268">
    <property type="entry name" value="Peptidase_M4/M1_CTD_sf"/>
</dbReference>
<dbReference type="InterPro" id="IPR024571">
    <property type="entry name" value="ERAP1-like_C_dom"/>
</dbReference>
<dbReference type="GO" id="GO:0070006">
    <property type="term" value="F:metalloaminopeptidase activity"/>
    <property type="evidence" value="ECO:0007669"/>
    <property type="project" value="TreeGrafter"/>
</dbReference>
<dbReference type="VEuPathDB" id="AmoebaDB:ACA1_132890"/>
<dbReference type="GO" id="GO:0005737">
    <property type="term" value="C:cytoplasm"/>
    <property type="evidence" value="ECO:0007669"/>
    <property type="project" value="TreeGrafter"/>
</dbReference>
<dbReference type="GO" id="GO:0016020">
    <property type="term" value="C:membrane"/>
    <property type="evidence" value="ECO:0007669"/>
    <property type="project" value="TreeGrafter"/>
</dbReference>
<comment type="similarity">
    <text evidence="1">Belongs to the peptidase M1 family.</text>
</comment>
<dbReference type="InterPro" id="IPR034016">
    <property type="entry name" value="M1_APN-typ"/>
</dbReference>
<dbReference type="EMBL" id="KB007975">
    <property type="protein sequence ID" value="ELR17053.1"/>
    <property type="molecule type" value="Genomic_DNA"/>
</dbReference>
<feature type="site" description="Transition state stabilizer" evidence="10">
    <location>
        <position position="173"/>
    </location>
</feature>
<dbReference type="GO" id="GO:0006508">
    <property type="term" value="P:proteolysis"/>
    <property type="evidence" value="ECO:0007669"/>
    <property type="project" value="UniProtKB-KW"/>
</dbReference>
<dbReference type="PANTHER" id="PTHR11533:SF174">
    <property type="entry name" value="PUROMYCIN-SENSITIVE AMINOPEPTIDASE-RELATED"/>
    <property type="match status" value="1"/>
</dbReference>
<dbReference type="OMA" id="HDMAGFY"/>
<dbReference type="STRING" id="1257118.L8GWV6"/>
<dbReference type="InterPro" id="IPR050344">
    <property type="entry name" value="Peptidase_M1_aminopeptidases"/>
</dbReference>
<feature type="domain" description="ERAP1-like C-terminal" evidence="12">
    <location>
        <begin position="309"/>
        <end position="592"/>
    </location>
</feature>
<feature type="binding site" evidence="9">
    <location>
        <position position="87"/>
    </location>
    <ligand>
        <name>Zn(2+)</name>
        <dbReference type="ChEBI" id="CHEBI:29105"/>
        <note>catalytic</note>
    </ligand>
</feature>
<reference evidence="13 14" key="1">
    <citation type="journal article" date="2013" name="Genome Biol.">
        <title>Genome of Acanthamoeba castellanii highlights extensive lateral gene transfer and early evolution of tyrosine kinase signaling.</title>
        <authorList>
            <person name="Clarke M."/>
            <person name="Lohan A.J."/>
            <person name="Liu B."/>
            <person name="Lagkouvardos I."/>
            <person name="Roy S."/>
            <person name="Zafar N."/>
            <person name="Bertelli C."/>
            <person name="Schilde C."/>
            <person name="Kianianmomeni A."/>
            <person name="Burglin T.R."/>
            <person name="Frech C."/>
            <person name="Turcotte B."/>
            <person name="Kopec K.O."/>
            <person name="Synnott J.M."/>
            <person name="Choo C."/>
            <person name="Paponov I."/>
            <person name="Finkler A."/>
            <person name="Soon Heng Tan C."/>
            <person name="Hutchins A.P."/>
            <person name="Weinmeier T."/>
            <person name="Rattei T."/>
            <person name="Chu J.S."/>
            <person name="Gimenez G."/>
            <person name="Irimia M."/>
            <person name="Rigden D.J."/>
            <person name="Fitzpatrick D.A."/>
            <person name="Lorenzo-Morales J."/>
            <person name="Bateman A."/>
            <person name="Chiu C.H."/>
            <person name="Tang P."/>
            <person name="Hegemann P."/>
            <person name="Fromm H."/>
            <person name="Raoult D."/>
            <person name="Greub G."/>
            <person name="Miranda-Saavedra D."/>
            <person name="Chen N."/>
            <person name="Nash P."/>
            <person name="Ginger M.L."/>
            <person name="Horn M."/>
            <person name="Schaap P."/>
            <person name="Caler L."/>
            <person name="Loftus B."/>
        </authorList>
    </citation>
    <scope>NUCLEOTIDE SEQUENCE [LARGE SCALE GENOMIC DNA]</scope>
    <source>
        <strain evidence="13 14">Neff</strain>
    </source>
</reference>
<evidence type="ECO:0000313" key="14">
    <source>
        <dbReference type="Proteomes" id="UP000011083"/>
    </source>
</evidence>
<dbReference type="GO" id="GO:0042277">
    <property type="term" value="F:peptide binding"/>
    <property type="evidence" value="ECO:0007669"/>
    <property type="project" value="TreeGrafter"/>
</dbReference>
<feature type="binding site" evidence="9">
    <location>
        <position position="91"/>
    </location>
    <ligand>
        <name>Zn(2+)</name>
        <dbReference type="ChEBI" id="CHEBI:29105"/>
        <note>catalytic</note>
    </ligand>
</feature>
<dbReference type="Gene3D" id="1.25.50.20">
    <property type="match status" value="1"/>
</dbReference>
<dbReference type="OrthoDB" id="275509at2759"/>
<dbReference type="AlphaFoldDB" id="L8GWV6"/>
<gene>
    <name evidence="13" type="ORF">ACA1_132890</name>
</gene>
<evidence type="ECO:0000256" key="10">
    <source>
        <dbReference type="PIRSR" id="PIRSR634016-4"/>
    </source>
</evidence>
<dbReference type="RefSeq" id="XP_004339066.1">
    <property type="nucleotide sequence ID" value="XM_004339018.1"/>
</dbReference>
<evidence type="ECO:0000256" key="5">
    <source>
        <dbReference type="ARBA" id="ARBA00022801"/>
    </source>
</evidence>
<keyword evidence="4 9" id="KW-0479">Metal-binding</keyword>
<dbReference type="Gene3D" id="2.60.40.1910">
    <property type="match status" value="1"/>
</dbReference>
<dbReference type="InterPro" id="IPR014782">
    <property type="entry name" value="Peptidase_M1_dom"/>
</dbReference>
<keyword evidence="5" id="KW-0378">Hydrolase</keyword>
<feature type="domain" description="Peptidase M1 membrane alanine aminopeptidase" evidence="11">
    <location>
        <begin position="15"/>
        <end position="232"/>
    </location>
</feature>
<dbReference type="Proteomes" id="UP000011083">
    <property type="component" value="Unassembled WGS sequence"/>
</dbReference>
<evidence type="ECO:0000256" key="7">
    <source>
        <dbReference type="ARBA" id="ARBA00023049"/>
    </source>
</evidence>
<dbReference type="KEGG" id="acan:ACA1_132890"/>
<dbReference type="InterPro" id="IPR001930">
    <property type="entry name" value="Peptidase_M1"/>
</dbReference>
<evidence type="ECO:0000313" key="13">
    <source>
        <dbReference type="EMBL" id="ELR17053.1"/>
    </source>
</evidence>
<dbReference type="FunFam" id="1.10.390.10:FF:000001">
    <property type="entry name" value="Aminopeptidase"/>
    <property type="match status" value="1"/>
</dbReference>
<keyword evidence="7" id="KW-0482">Metalloprotease</keyword>
<dbReference type="GeneID" id="14917748"/>
<feature type="active site" description="Proton acceptor" evidence="8">
    <location>
        <position position="88"/>
    </location>
</feature>
<accession>L8GWV6</accession>
<name>L8GWV6_ACACF</name>
<evidence type="ECO:0000256" key="6">
    <source>
        <dbReference type="ARBA" id="ARBA00022833"/>
    </source>
</evidence>
<evidence type="ECO:0000256" key="2">
    <source>
        <dbReference type="ARBA" id="ARBA00022438"/>
    </source>
</evidence>
<protein>
    <submittedName>
        <fullName evidence="13">APM1 (AMINOPEPTIDASE M1), putative</fullName>
    </submittedName>
</protein>
<dbReference type="Gene3D" id="1.10.390.10">
    <property type="entry name" value="Neutral Protease Domain 2"/>
    <property type="match status" value="1"/>
</dbReference>
<keyword evidence="3" id="KW-0645">Protease</keyword>
<keyword evidence="14" id="KW-1185">Reference proteome</keyword>
<evidence type="ECO:0000256" key="1">
    <source>
        <dbReference type="ARBA" id="ARBA00010136"/>
    </source>
</evidence>
<sequence>MRCYTPVGKTAQGHFALSVGVRALSYFTKIFGIPYPLPKLDMVAITEFAAGAMENWGLVTYREAALLIDVHQSSAGRKQGVARTVSHELAHQWFGNLVTMDWWTWLYLNEGFARWVEHLSVNHLFPEWDIWTQFVTDVRGSATSLDAMRSSHAIEVDVHHPAEINEIFDTISYAKGGTVIRMLSFYLTEEVFLKGLNLYLTRHSYANATSDDLWSALEEASGKPVRDIMNSWTKQVGYPVLSFEEVGHKENKTVFKVRQTRFLSNGEKDDEPVWSVPVGIIAEKKKDIQFFLISQREQEIEVEVGKDEWMKVNAGMTGMFRVKYPQERLKLLGAAVQSKAFSAADRLGIQDDLYALAKAGLGSIVDYLGFLANYQGEDDYSVVSDIATNLAGLELLLKKISLAIFRPIKAKLGWDPRPDDSHLTQLFRALVISRLSSCDDPETVAEAKQRFERYLAGPASLAPDLRFTVYKSVIAHGGVEEYEAVLKLFRQSDFSEEQRRCLQAFGATRVPELLVRTLDFALSEEVRTSDVPFPVASVSSNPAGRDIAWQYMKDKWVIFDKKFGGGLFIITSIVGTCTNYFTTEEKAKDIEARLTTTT</sequence>
<keyword evidence="6 9" id="KW-0862">Zinc</keyword>
<evidence type="ECO:0000259" key="11">
    <source>
        <dbReference type="Pfam" id="PF01433"/>
    </source>
</evidence>
<evidence type="ECO:0000256" key="3">
    <source>
        <dbReference type="ARBA" id="ARBA00022670"/>
    </source>
</evidence>
<dbReference type="PANTHER" id="PTHR11533">
    <property type="entry name" value="PROTEASE M1 ZINC METALLOPROTEASE"/>
    <property type="match status" value="1"/>
</dbReference>
<feature type="binding site" evidence="9">
    <location>
        <position position="110"/>
    </location>
    <ligand>
        <name>Zn(2+)</name>
        <dbReference type="ChEBI" id="CHEBI:29105"/>
        <note>catalytic</note>
    </ligand>
</feature>
<dbReference type="SUPFAM" id="SSF55486">
    <property type="entry name" value="Metalloproteases ('zincins'), catalytic domain"/>
    <property type="match status" value="1"/>
</dbReference>
<evidence type="ECO:0000259" key="12">
    <source>
        <dbReference type="Pfam" id="PF11838"/>
    </source>
</evidence>
<dbReference type="Pfam" id="PF11838">
    <property type="entry name" value="ERAP1_C"/>
    <property type="match status" value="1"/>
</dbReference>
<dbReference type="PRINTS" id="PR00756">
    <property type="entry name" value="ALADIPTASE"/>
</dbReference>
<dbReference type="Pfam" id="PF01433">
    <property type="entry name" value="Peptidase_M1"/>
    <property type="match status" value="1"/>
</dbReference>
<dbReference type="CDD" id="cd09601">
    <property type="entry name" value="M1_APN-Q_like"/>
    <property type="match status" value="1"/>
</dbReference>